<dbReference type="Pfam" id="PF01713">
    <property type="entry name" value="Smr"/>
    <property type="match status" value="1"/>
</dbReference>
<dbReference type="SMART" id="SM00463">
    <property type="entry name" value="SMR"/>
    <property type="match status" value="1"/>
</dbReference>
<protein>
    <submittedName>
        <fullName evidence="2">Putative DNA endonuclease SmrA</fullName>
        <ecNumber evidence="2">3.1.-.-</ecNumber>
    </submittedName>
</protein>
<dbReference type="PROSITE" id="PS50828">
    <property type="entry name" value="SMR"/>
    <property type="match status" value="1"/>
</dbReference>
<dbReference type="PANTHER" id="PTHR35562:SF2">
    <property type="entry name" value="DNA ENDONUCLEASE SMRA-RELATED"/>
    <property type="match status" value="1"/>
</dbReference>
<dbReference type="EC" id="3.1.-.-" evidence="2"/>
<dbReference type="GO" id="GO:0004520">
    <property type="term" value="F:DNA endonuclease activity"/>
    <property type="evidence" value="ECO:0007669"/>
    <property type="project" value="TreeGrafter"/>
</dbReference>
<keyword evidence="2" id="KW-0255">Endonuclease</keyword>
<dbReference type="NCBIfam" id="NF033154">
    <property type="entry name" value="endonuc_SmrA"/>
    <property type="match status" value="1"/>
</dbReference>
<gene>
    <name evidence="2" type="primary">smrA</name>
    <name evidence="2" type="ORF">VPAL9027_00185</name>
</gene>
<reference evidence="2 3" key="1">
    <citation type="submission" date="2017-02" db="EMBL/GenBank/DDBJ databases">
        <authorList>
            <person name="Peterson S.W."/>
        </authorList>
    </citation>
    <scope>NUCLEOTIDE SEQUENCE [LARGE SCALE GENOMIC DNA]</scope>
    <source>
        <strain evidence="2 3">CECT 9027</strain>
    </source>
</reference>
<evidence type="ECO:0000313" key="2">
    <source>
        <dbReference type="EMBL" id="SJL82273.1"/>
    </source>
</evidence>
<dbReference type="EMBL" id="FUFT01000001">
    <property type="protein sequence ID" value="SJL82273.1"/>
    <property type="molecule type" value="Genomic_DNA"/>
</dbReference>
<evidence type="ECO:0000313" key="3">
    <source>
        <dbReference type="Proteomes" id="UP000189475"/>
    </source>
</evidence>
<dbReference type="PANTHER" id="PTHR35562">
    <property type="entry name" value="DNA ENDONUCLEASE SMRA-RELATED"/>
    <property type="match status" value="1"/>
</dbReference>
<dbReference type="OrthoDB" id="9808881at2"/>
<organism evidence="2 3">
    <name type="scientific">Vibrio palustris</name>
    <dbReference type="NCBI Taxonomy" id="1918946"/>
    <lineage>
        <taxon>Bacteria</taxon>
        <taxon>Pseudomonadati</taxon>
        <taxon>Pseudomonadota</taxon>
        <taxon>Gammaproteobacteria</taxon>
        <taxon>Vibrionales</taxon>
        <taxon>Vibrionaceae</taxon>
        <taxon>Vibrio</taxon>
    </lineage>
</organism>
<dbReference type="STRING" id="1918946.VPAL9027_00185"/>
<name>A0A1R4B045_9VIBR</name>
<evidence type="ECO:0000259" key="1">
    <source>
        <dbReference type="PROSITE" id="PS50828"/>
    </source>
</evidence>
<dbReference type="GO" id="GO:0016787">
    <property type="term" value="F:hydrolase activity"/>
    <property type="evidence" value="ECO:0007669"/>
    <property type="project" value="UniProtKB-KW"/>
</dbReference>
<sequence>MSDDDFELFQQMMQDVKPLTHDTAECQPNVTVTEAHRARRTAATHFLERDPEYLSLDSAPMLKPDEIISFKRNGIQEGVFRKLRLGKYPIQARLDLHRRTLKQAREEILAFFKQCLRLELRTVMIVHGKGERSNPPALIKSYVAYWLPQINDVQCMHSTQQYHGGTGAVYVLLKKTPQQKLENKEHHQKRLG</sequence>
<keyword evidence="3" id="KW-1185">Reference proteome</keyword>
<dbReference type="SUPFAM" id="SSF160443">
    <property type="entry name" value="SMR domain-like"/>
    <property type="match status" value="1"/>
</dbReference>
<dbReference type="InterPro" id="IPR036063">
    <property type="entry name" value="Smr_dom_sf"/>
</dbReference>
<feature type="domain" description="Smr" evidence="1">
    <location>
        <begin position="94"/>
        <end position="174"/>
    </location>
</feature>
<accession>A0A1R4B045</accession>
<keyword evidence="2" id="KW-0378">Hydrolase</keyword>
<dbReference type="Proteomes" id="UP000189475">
    <property type="component" value="Unassembled WGS sequence"/>
</dbReference>
<proteinExistence type="predicted"/>
<dbReference type="InterPro" id="IPR047688">
    <property type="entry name" value="Endonuc_SmrA"/>
</dbReference>
<dbReference type="RefSeq" id="WP_077311419.1">
    <property type="nucleotide sequence ID" value="NZ_AP024887.1"/>
</dbReference>
<dbReference type="AlphaFoldDB" id="A0A1R4B045"/>
<dbReference type="Gene3D" id="3.30.1370.110">
    <property type="match status" value="1"/>
</dbReference>
<dbReference type="InterPro" id="IPR002625">
    <property type="entry name" value="Smr_dom"/>
</dbReference>
<keyword evidence="2" id="KW-0540">Nuclease</keyword>